<comment type="catalytic activity">
    <reaction evidence="6">
        <text>Endohydrolysis of (1-&gt;4)-beta-D-xylosidic linkages in xylans.</text>
        <dbReference type="EC" id="3.2.1.8"/>
    </reaction>
</comment>
<dbReference type="Proteomes" id="UP001232148">
    <property type="component" value="Unassembled WGS sequence"/>
</dbReference>
<evidence type="ECO:0000256" key="3">
    <source>
        <dbReference type="ARBA" id="ARBA00023277"/>
    </source>
</evidence>
<evidence type="ECO:0000259" key="7">
    <source>
        <dbReference type="PROSITE" id="PS51760"/>
    </source>
</evidence>
<gene>
    <name evidence="8" type="ORF">LX32DRAFT_658579</name>
</gene>
<evidence type="ECO:0000256" key="4">
    <source>
        <dbReference type="ARBA" id="ARBA00023295"/>
    </source>
</evidence>
<dbReference type="GO" id="GO:0031176">
    <property type="term" value="F:endo-1,4-beta-xylanase activity"/>
    <property type="evidence" value="ECO:0007669"/>
    <property type="project" value="UniProtKB-EC"/>
</dbReference>
<evidence type="ECO:0000256" key="2">
    <source>
        <dbReference type="ARBA" id="ARBA00022801"/>
    </source>
</evidence>
<evidence type="ECO:0000256" key="6">
    <source>
        <dbReference type="RuleBase" id="RU361174"/>
    </source>
</evidence>
<feature type="non-terminal residue" evidence="8">
    <location>
        <position position="1"/>
    </location>
</feature>
<dbReference type="SUPFAM" id="SSF51445">
    <property type="entry name" value="(Trans)glycosidases"/>
    <property type="match status" value="1"/>
</dbReference>
<dbReference type="EMBL" id="MU843126">
    <property type="protein sequence ID" value="KAK2021206.1"/>
    <property type="molecule type" value="Genomic_DNA"/>
</dbReference>
<dbReference type="PANTHER" id="PTHR31490">
    <property type="entry name" value="GLYCOSYL HYDROLASE"/>
    <property type="match status" value="1"/>
</dbReference>
<sequence>DVVNEPFNDDGTLRSTPFSDVLGEDYIGIAFRAARAADPYAKLYINEYNLDVEWWDKVTTVVAKVNQWIDEGIPIDGIGSQTHLVPGMAGDIQGALKTLASSSVSEVAITELDIDTAPPEDYATVVAACINVPKCVGITVWGISDKDSWKGEKEPLLYDVNYKQKPAYKYIISMLKRGWHKRSDCPFR</sequence>
<organism evidence="8 9">
    <name type="scientific">Colletotrichum zoysiae</name>
    <dbReference type="NCBI Taxonomy" id="1216348"/>
    <lineage>
        <taxon>Eukaryota</taxon>
        <taxon>Fungi</taxon>
        <taxon>Dikarya</taxon>
        <taxon>Ascomycota</taxon>
        <taxon>Pezizomycotina</taxon>
        <taxon>Sordariomycetes</taxon>
        <taxon>Hypocreomycetidae</taxon>
        <taxon>Glomerellales</taxon>
        <taxon>Glomerellaceae</taxon>
        <taxon>Colletotrichum</taxon>
        <taxon>Colletotrichum graminicola species complex</taxon>
    </lineage>
</organism>
<evidence type="ECO:0000313" key="9">
    <source>
        <dbReference type="Proteomes" id="UP001232148"/>
    </source>
</evidence>
<keyword evidence="5 6" id="KW-0624">Polysaccharide degradation</keyword>
<feature type="domain" description="GH10" evidence="7">
    <location>
        <begin position="1"/>
        <end position="174"/>
    </location>
</feature>
<dbReference type="Gene3D" id="3.20.20.80">
    <property type="entry name" value="Glycosidases"/>
    <property type="match status" value="1"/>
</dbReference>
<dbReference type="GO" id="GO:0000272">
    <property type="term" value="P:polysaccharide catabolic process"/>
    <property type="evidence" value="ECO:0007669"/>
    <property type="project" value="UniProtKB-KW"/>
</dbReference>
<dbReference type="InterPro" id="IPR017853">
    <property type="entry name" value="GH"/>
</dbReference>
<dbReference type="SMART" id="SM00633">
    <property type="entry name" value="Glyco_10"/>
    <property type="match status" value="1"/>
</dbReference>
<accession>A0AAD9LTE7</accession>
<keyword evidence="3 6" id="KW-0119">Carbohydrate metabolism</keyword>
<evidence type="ECO:0000313" key="8">
    <source>
        <dbReference type="EMBL" id="KAK2021206.1"/>
    </source>
</evidence>
<reference evidence="8" key="1">
    <citation type="submission" date="2021-06" db="EMBL/GenBank/DDBJ databases">
        <title>Comparative genomics, transcriptomics and evolutionary studies reveal genomic signatures of adaptation to plant cell wall in hemibiotrophic fungi.</title>
        <authorList>
            <consortium name="DOE Joint Genome Institute"/>
            <person name="Baroncelli R."/>
            <person name="Diaz J.F."/>
            <person name="Benocci T."/>
            <person name="Peng M."/>
            <person name="Battaglia E."/>
            <person name="Haridas S."/>
            <person name="Andreopoulos W."/>
            <person name="Labutti K."/>
            <person name="Pangilinan J."/>
            <person name="Floch G.L."/>
            <person name="Makela M.R."/>
            <person name="Henrissat B."/>
            <person name="Grigoriev I.V."/>
            <person name="Crouch J.A."/>
            <person name="De Vries R.P."/>
            <person name="Sukno S.A."/>
            <person name="Thon M.R."/>
        </authorList>
    </citation>
    <scope>NUCLEOTIDE SEQUENCE</scope>
    <source>
        <strain evidence="8">MAFF235873</strain>
    </source>
</reference>
<protein>
    <recommendedName>
        <fullName evidence="6">Beta-xylanase</fullName>
        <ecNumber evidence="6">3.2.1.8</ecNumber>
    </recommendedName>
</protein>
<keyword evidence="2 6" id="KW-0378">Hydrolase</keyword>
<comment type="similarity">
    <text evidence="1 6">Belongs to the glycosyl hydrolase 10 (cellulase F) family.</text>
</comment>
<proteinExistence type="inferred from homology"/>
<name>A0AAD9LTE7_9PEZI</name>
<dbReference type="EC" id="3.2.1.8" evidence="6"/>
<dbReference type="InterPro" id="IPR001000">
    <property type="entry name" value="GH10_dom"/>
</dbReference>
<evidence type="ECO:0000256" key="5">
    <source>
        <dbReference type="ARBA" id="ARBA00023326"/>
    </source>
</evidence>
<dbReference type="PRINTS" id="PR00134">
    <property type="entry name" value="GLHYDRLASE10"/>
</dbReference>
<dbReference type="PANTHER" id="PTHR31490:SF76">
    <property type="entry name" value="ENDO-1,4-BETA-XYLANASE C"/>
    <property type="match status" value="1"/>
</dbReference>
<dbReference type="InterPro" id="IPR044846">
    <property type="entry name" value="GH10"/>
</dbReference>
<keyword evidence="9" id="KW-1185">Reference proteome</keyword>
<evidence type="ECO:0000256" key="1">
    <source>
        <dbReference type="ARBA" id="ARBA00007495"/>
    </source>
</evidence>
<comment type="caution">
    <text evidence="8">The sequence shown here is derived from an EMBL/GenBank/DDBJ whole genome shotgun (WGS) entry which is preliminary data.</text>
</comment>
<dbReference type="PROSITE" id="PS51760">
    <property type="entry name" value="GH10_2"/>
    <property type="match status" value="1"/>
</dbReference>
<keyword evidence="4 6" id="KW-0326">Glycosidase</keyword>
<dbReference type="AlphaFoldDB" id="A0AAD9LTE7"/>
<dbReference type="Pfam" id="PF00331">
    <property type="entry name" value="Glyco_hydro_10"/>
    <property type="match status" value="1"/>
</dbReference>